<dbReference type="Proteomes" id="UP000185598">
    <property type="component" value="Unassembled WGS sequence"/>
</dbReference>
<dbReference type="EMBL" id="MKIN01000027">
    <property type="protein sequence ID" value="OLP47718.1"/>
    <property type="molecule type" value="Genomic_DNA"/>
</dbReference>
<dbReference type="STRING" id="887144.BJF91_04890"/>
<accession>A0A1Q8ZZS6</accession>
<evidence type="ECO:0000313" key="2">
    <source>
        <dbReference type="EMBL" id="OLP47718.1"/>
    </source>
</evidence>
<dbReference type="OrthoDB" id="7060651at2"/>
<gene>
    <name evidence="2" type="ORF">BJF91_04890</name>
    <name evidence="1" type="ORF">GGQ71_001555</name>
</gene>
<dbReference type="Proteomes" id="UP000544107">
    <property type="component" value="Unassembled WGS sequence"/>
</dbReference>
<name>A0A1Q8ZZS6_9HYPH</name>
<proteinExistence type="predicted"/>
<comment type="caution">
    <text evidence="2">The sequence shown here is derived from an EMBL/GenBank/DDBJ whole genome shotgun (WGS) entry which is preliminary data.</text>
</comment>
<organism evidence="2 3">
    <name type="scientific">Allorhizobium taibaishanense</name>
    <dbReference type="NCBI Taxonomy" id="887144"/>
    <lineage>
        <taxon>Bacteria</taxon>
        <taxon>Pseudomonadati</taxon>
        <taxon>Pseudomonadota</taxon>
        <taxon>Alphaproteobacteria</taxon>
        <taxon>Hyphomicrobiales</taxon>
        <taxon>Rhizobiaceae</taxon>
        <taxon>Rhizobium/Agrobacterium group</taxon>
        <taxon>Allorhizobium</taxon>
    </lineage>
</organism>
<evidence type="ECO:0000313" key="3">
    <source>
        <dbReference type="Proteomes" id="UP000185598"/>
    </source>
</evidence>
<sequence>MTEDIWTNTDFPDMGWHDCRLYGIKLPTEQFGLSFDLDYILRWHREGDLFTGFDVAPCVLKFFNVSALKISLDYAENLLCFISDLHRSNERASPNGLFTLWDYRIDCDIGSISFTATGFEQRLTSPPVWSDTQDLNRERLVIDS</sequence>
<keyword evidence="3" id="KW-1185">Reference proteome</keyword>
<dbReference type="RefSeq" id="WP_075616894.1">
    <property type="nucleotide sequence ID" value="NZ_JACIED010000002.1"/>
</dbReference>
<evidence type="ECO:0000313" key="4">
    <source>
        <dbReference type="Proteomes" id="UP000544107"/>
    </source>
</evidence>
<reference evidence="1 4" key="2">
    <citation type="submission" date="2020-08" db="EMBL/GenBank/DDBJ databases">
        <title>Genomic Encyclopedia of Type Strains, Phase IV (KMG-IV): sequencing the most valuable type-strain genomes for metagenomic binning, comparative biology and taxonomic classification.</title>
        <authorList>
            <person name="Goeker M."/>
        </authorList>
    </citation>
    <scope>NUCLEOTIDE SEQUENCE [LARGE SCALE GENOMIC DNA]</scope>
    <source>
        <strain evidence="1 4">DSM 100021</strain>
    </source>
</reference>
<reference evidence="2 3" key="1">
    <citation type="submission" date="2016-09" db="EMBL/GenBank/DDBJ databases">
        <title>Rhizobium oryziradicis sp. nov., isolated from the root of rice.</title>
        <authorList>
            <person name="Zhao J."/>
            <person name="Zhang X."/>
        </authorList>
    </citation>
    <scope>NUCLEOTIDE SEQUENCE [LARGE SCALE GENOMIC DNA]</scope>
    <source>
        <strain evidence="2 3">14971</strain>
    </source>
</reference>
<protein>
    <submittedName>
        <fullName evidence="2">Uncharacterized protein</fullName>
    </submittedName>
</protein>
<evidence type="ECO:0000313" key="1">
    <source>
        <dbReference type="EMBL" id="MBB4007292.1"/>
    </source>
</evidence>
<dbReference type="EMBL" id="JACIED010000002">
    <property type="protein sequence ID" value="MBB4007292.1"/>
    <property type="molecule type" value="Genomic_DNA"/>
</dbReference>
<dbReference type="AlphaFoldDB" id="A0A1Q8ZZS6"/>